<feature type="region of interest" description="Disordered" evidence="4">
    <location>
        <begin position="159"/>
        <end position="196"/>
    </location>
</feature>
<feature type="region of interest" description="Disordered" evidence="4">
    <location>
        <begin position="22"/>
        <end position="48"/>
    </location>
</feature>
<organism evidence="6 7">
    <name type="scientific">Gasterosteus aculeatus aculeatus</name>
    <name type="common">three-spined stickleback</name>
    <dbReference type="NCBI Taxonomy" id="481459"/>
    <lineage>
        <taxon>Eukaryota</taxon>
        <taxon>Metazoa</taxon>
        <taxon>Chordata</taxon>
        <taxon>Craniata</taxon>
        <taxon>Vertebrata</taxon>
        <taxon>Euteleostomi</taxon>
        <taxon>Actinopterygii</taxon>
        <taxon>Neopterygii</taxon>
        <taxon>Teleostei</taxon>
        <taxon>Neoteleostei</taxon>
        <taxon>Acanthomorphata</taxon>
        <taxon>Eupercaria</taxon>
        <taxon>Perciformes</taxon>
        <taxon>Cottioidei</taxon>
        <taxon>Gasterosteales</taxon>
        <taxon>Gasterosteidae</taxon>
        <taxon>Gasterosteus</taxon>
    </lineage>
</organism>
<name>G3N7I1_GASAC</name>
<accession>G3N7I1</accession>
<dbReference type="InterPro" id="IPR035983">
    <property type="entry name" value="Hect_E3_ubiquitin_ligase"/>
</dbReference>
<dbReference type="PROSITE" id="PS50237">
    <property type="entry name" value="HECT"/>
    <property type="match status" value="1"/>
</dbReference>
<dbReference type="GeneTree" id="ENSGT00400000024202"/>
<dbReference type="Ensembl" id="ENSGACT00000001263.2">
    <property type="protein sequence ID" value="ENSGACP00000001262.2"/>
    <property type="gene ID" value="ENSGACG00000037724.1"/>
</dbReference>
<evidence type="ECO:0000256" key="1">
    <source>
        <dbReference type="ARBA" id="ARBA00022679"/>
    </source>
</evidence>
<dbReference type="SUPFAM" id="SSF56204">
    <property type="entry name" value="Hect, E3 ligase catalytic domain"/>
    <property type="match status" value="1"/>
</dbReference>
<protein>
    <recommendedName>
        <fullName evidence="5">HECT domain-containing protein</fullName>
    </recommendedName>
</protein>
<dbReference type="GO" id="GO:0004842">
    <property type="term" value="F:ubiquitin-protein transferase activity"/>
    <property type="evidence" value="ECO:0007669"/>
    <property type="project" value="InterPro"/>
</dbReference>
<dbReference type="Gene3D" id="3.30.2410.10">
    <property type="entry name" value="Hect, E3 ligase catalytic domain"/>
    <property type="match status" value="1"/>
</dbReference>
<evidence type="ECO:0000256" key="2">
    <source>
        <dbReference type="ARBA" id="ARBA00022786"/>
    </source>
</evidence>
<evidence type="ECO:0000259" key="5">
    <source>
        <dbReference type="PROSITE" id="PS50237"/>
    </source>
</evidence>
<reference evidence="6 7" key="1">
    <citation type="journal article" date="2021" name="G3 (Bethesda)">
        <title>Improved contiguity of the threespine stickleback genome using long-read sequencing.</title>
        <authorList>
            <person name="Nath S."/>
            <person name="Shaw D.E."/>
            <person name="White M.A."/>
        </authorList>
    </citation>
    <scope>NUCLEOTIDE SEQUENCE [LARGE SCALE GENOMIC DNA]</scope>
    <source>
        <strain evidence="6 7">Lake Benthic</strain>
    </source>
</reference>
<dbReference type="STRING" id="69293.ENSGACP00000001262"/>
<feature type="compositionally biased region" description="Low complexity" evidence="4">
    <location>
        <begin position="22"/>
        <end position="39"/>
    </location>
</feature>
<keyword evidence="7" id="KW-1185">Reference proteome</keyword>
<dbReference type="Proteomes" id="UP000007635">
    <property type="component" value="Chromosome I"/>
</dbReference>
<reference evidence="6" key="3">
    <citation type="submission" date="2025-09" db="UniProtKB">
        <authorList>
            <consortium name="Ensembl"/>
        </authorList>
    </citation>
    <scope>IDENTIFICATION</scope>
</reference>
<dbReference type="Pfam" id="PF00632">
    <property type="entry name" value="HECT"/>
    <property type="match status" value="1"/>
</dbReference>
<sequence length="588" mass="65842">MSKSCPELLREAANLIEEALSRSPTAPAAQSQQIPAAQSRTPVQGNDQDPMVITNKLMEVFPKLQQGGGFELLKLVGSTRSRNLALLQCPSTGYTLAYLKDPSTMIGQATIYIRPLQQDLPLDCESSRPASGPVIPCITCQMEVPFSEMKLHRLSCNGTPMEEREQEGDQREENDSETALVSDSVPVRSETSAESAVVPAVIDNEKLDRKETDSEWKIIEEPTQAAKVFKENLLREHATGKPLRIKMDVRESEEDRERELLLFYKQQQEWACPLHCTLVGDLAIGEGVMRYFMTTIISKLQFGFSLDLGGMGRTLLFEGEPDHLVPAASEALIESNLFRVAGRMLAHTFLHDGPHVTGLSPAVIHVLFNGDPEMATVVIEDCRDLHIRSIIELLEHEELTPEQKDTVSDLSMSWDLPAVTKTNRRWLHNKLLLHAVVGRTMRQIKQLRKGLKDVMVWPLLTSRPDVVPLLFPKIAEMQFTPQMLLEKITWPVEDSDDEDFDLDTTCRITGFLRMFIETASSGTLAQLLTFWVGWEMLPPELTVVISEGTLPTSSTCFETLKLPAHFKIYMDFEKALVAAIKSTGFGLV</sequence>
<dbReference type="SMART" id="SM00119">
    <property type="entry name" value="HECTc"/>
    <property type="match status" value="1"/>
</dbReference>
<dbReference type="AlphaFoldDB" id="G3N7I1"/>
<reference evidence="6" key="2">
    <citation type="submission" date="2025-08" db="UniProtKB">
        <authorList>
            <consortium name="Ensembl"/>
        </authorList>
    </citation>
    <scope>IDENTIFICATION</scope>
</reference>
<evidence type="ECO:0000256" key="3">
    <source>
        <dbReference type="PROSITE-ProRule" id="PRU00104"/>
    </source>
</evidence>
<dbReference type="InterPro" id="IPR000569">
    <property type="entry name" value="HECT_dom"/>
</dbReference>
<evidence type="ECO:0000313" key="6">
    <source>
        <dbReference type="Ensembl" id="ENSGACP00000001262.2"/>
    </source>
</evidence>
<keyword evidence="2 3" id="KW-0833">Ubl conjugation pathway</keyword>
<feature type="active site" description="Glycyl thioester intermediate" evidence="3">
    <location>
        <position position="556"/>
    </location>
</feature>
<proteinExistence type="predicted"/>
<evidence type="ECO:0000313" key="7">
    <source>
        <dbReference type="Proteomes" id="UP000007635"/>
    </source>
</evidence>
<evidence type="ECO:0000256" key="4">
    <source>
        <dbReference type="SAM" id="MobiDB-lite"/>
    </source>
</evidence>
<keyword evidence="1" id="KW-0808">Transferase</keyword>
<feature type="domain" description="HECT" evidence="5">
    <location>
        <begin position="550"/>
        <end position="588"/>
    </location>
</feature>
<feature type="compositionally biased region" description="Basic and acidic residues" evidence="4">
    <location>
        <begin position="161"/>
        <end position="173"/>
    </location>
</feature>